<dbReference type="Pfam" id="PF03099">
    <property type="entry name" value="BPL_LplA_LipB"/>
    <property type="match status" value="1"/>
</dbReference>
<dbReference type="EMBL" id="FXAU01000005">
    <property type="protein sequence ID" value="SMG41265.1"/>
    <property type="molecule type" value="Genomic_DNA"/>
</dbReference>
<dbReference type="RefSeq" id="WP_159451855.1">
    <property type="nucleotide sequence ID" value="NZ_CP038029.1"/>
</dbReference>
<dbReference type="PANTHER" id="PTHR12835">
    <property type="entry name" value="BIOTIN PROTEIN LIGASE"/>
    <property type="match status" value="1"/>
</dbReference>
<dbReference type="InterPro" id="IPR004143">
    <property type="entry name" value="BPL_LPL_catalytic"/>
</dbReference>
<dbReference type="SUPFAM" id="SSF55681">
    <property type="entry name" value="Class II aaRS and biotin synthetases"/>
    <property type="match status" value="1"/>
</dbReference>
<dbReference type="Proteomes" id="UP000192980">
    <property type="component" value="Unassembled WGS sequence"/>
</dbReference>
<reference evidence="3 4" key="1">
    <citation type="submission" date="2017-04" db="EMBL/GenBank/DDBJ databases">
        <authorList>
            <person name="Afonso C.L."/>
            <person name="Miller P.J."/>
            <person name="Scott M.A."/>
            <person name="Spackman E."/>
            <person name="Goraichik I."/>
            <person name="Dimitrov K.M."/>
            <person name="Suarez D.L."/>
            <person name="Swayne D.E."/>
        </authorList>
    </citation>
    <scope>NUCLEOTIDE SEQUENCE [LARGE SCALE GENOMIC DNA]</scope>
    <source>
        <strain evidence="3 4">DSM 22418</strain>
    </source>
</reference>
<protein>
    <submittedName>
        <fullName evidence="3">BirA family transcriptional regulator, biotin operon repressor / biotin-[acetyl-CoA-carboxylase] ligase</fullName>
    </submittedName>
</protein>
<dbReference type="GO" id="GO:0005737">
    <property type="term" value="C:cytoplasm"/>
    <property type="evidence" value="ECO:0007669"/>
    <property type="project" value="TreeGrafter"/>
</dbReference>
<evidence type="ECO:0000313" key="4">
    <source>
        <dbReference type="Proteomes" id="UP000192980"/>
    </source>
</evidence>
<dbReference type="OrthoDB" id="9807064at2"/>
<dbReference type="InterPro" id="IPR004408">
    <property type="entry name" value="Biotin_CoA_COase_ligase"/>
</dbReference>
<evidence type="ECO:0000259" key="2">
    <source>
        <dbReference type="PROSITE" id="PS51733"/>
    </source>
</evidence>
<dbReference type="InterPro" id="IPR045864">
    <property type="entry name" value="aa-tRNA-synth_II/BPL/LPL"/>
</dbReference>
<dbReference type="NCBIfam" id="TIGR00121">
    <property type="entry name" value="birA_ligase"/>
    <property type="match status" value="1"/>
</dbReference>
<sequence>MQNNTFSRLYLRQNLIVLDQVTSTNDYLKQLLSNITPSPQGTAIMAIHQTQGKGQRGSQWITQAGKNLTFSFALFPQNLPATAAFNINMMVSLAIHKYLHKSVEQVKVKWPNDIYINNKKVGGVLIENQLSGRNIKSSVIGIGINVNQANFSEDINHKATSLARETGLPRELQDTCLDILETFFDIYASVNVADTDLLLQQYNELLYQKDMEAQYEIQGQRKTGTIRRVTDNGLLLLEMDGEERSFDLKEISFIPPTNL</sequence>
<dbReference type="AlphaFoldDB" id="A0A1X7KIR5"/>
<accession>A0A1X7KIR5</accession>
<gene>
    <name evidence="3" type="ORF">SAMN05660862_2971</name>
</gene>
<evidence type="ECO:0000313" key="3">
    <source>
        <dbReference type="EMBL" id="SMG41265.1"/>
    </source>
</evidence>
<keyword evidence="4" id="KW-1185">Reference proteome</keyword>
<dbReference type="PANTHER" id="PTHR12835:SF5">
    <property type="entry name" value="BIOTIN--PROTEIN LIGASE"/>
    <property type="match status" value="1"/>
</dbReference>
<organism evidence="3 4">
    <name type="scientific">Sphingobacterium psychroaquaticum</name>
    <dbReference type="NCBI Taxonomy" id="561061"/>
    <lineage>
        <taxon>Bacteria</taxon>
        <taxon>Pseudomonadati</taxon>
        <taxon>Bacteroidota</taxon>
        <taxon>Sphingobacteriia</taxon>
        <taxon>Sphingobacteriales</taxon>
        <taxon>Sphingobacteriaceae</taxon>
        <taxon>Sphingobacterium</taxon>
    </lineage>
</organism>
<dbReference type="STRING" id="561061.SAMN05660862_2971"/>
<dbReference type="CDD" id="cd16442">
    <property type="entry name" value="BPL"/>
    <property type="match status" value="1"/>
</dbReference>
<dbReference type="Gene3D" id="3.30.930.10">
    <property type="entry name" value="Bira Bifunctional Protein, Domain 2"/>
    <property type="match status" value="1"/>
</dbReference>
<evidence type="ECO:0000256" key="1">
    <source>
        <dbReference type="ARBA" id="ARBA00022598"/>
    </source>
</evidence>
<proteinExistence type="predicted"/>
<keyword evidence="1 3" id="KW-0436">Ligase</keyword>
<feature type="domain" description="BPL/LPL catalytic" evidence="2">
    <location>
        <begin position="1"/>
        <end position="191"/>
    </location>
</feature>
<dbReference type="GO" id="GO:0004077">
    <property type="term" value="F:biotin--[biotin carboxyl-carrier protein] ligase activity"/>
    <property type="evidence" value="ECO:0007669"/>
    <property type="project" value="InterPro"/>
</dbReference>
<name>A0A1X7KIR5_9SPHI</name>
<dbReference type="PROSITE" id="PS51733">
    <property type="entry name" value="BPL_LPL_CATALYTIC"/>
    <property type="match status" value="1"/>
</dbReference>